<dbReference type="GO" id="GO:0003677">
    <property type="term" value="F:DNA binding"/>
    <property type="evidence" value="ECO:0007669"/>
    <property type="project" value="InterPro"/>
</dbReference>
<keyword evidence="3" id="KW-0731">Sigma factor</keyword>
<dbReference type="InterPro" id="IPR013249">
    <property type="entry name" value="RNA_pol_sigma70_r4_t2"/>
</dbReference>
<dbReference type="InterPro" id="IPR007627">
    <property type="entry name" value="RNA_pol_sigma70_r2"/>
</dbReference>
<dbReference type="RefSeq" id="WP_172354150.1">
    <property type="nucleotide sequence ID" value="NZ_CP053661.1"/>
</dbReference>
<dbReference type="Pfam" id="PF08281">
    <property type="entry name" value="Sigma70_r4_2"/>
    <property type="match status" value="1"/>
</dbReference>
<dbReference type="Gene3D" id="1.10.10.10">
    <property type="entry name" value="Winged helix-like DNA-binding domain superfamily/Winged helix DNA-binding domain"/>
    <property type="match status" value="1"/>
</dbReference>
<dbReference type="InterPro" id="IPR014284">
    <property type="entry name" value="RNA_pol_sigma-70_dom"/>
</dbReference>
<comment type="similarity">
    <text evidence="1">Belongs to the sigma-70 factor family. ECF subfamily.</text>
</comment>
<dbReference type="CDD" id="cd06171">
    <property type="entry name" value="Sigma70_r4"/>
    <property type="match status" value="1"/>
</dbReference>
<dbReference type="Proteomes" id="UP000505210">
    <property type="component" value="Chromosome"/>
</dbReference>
<keyword evidence="8" id="KW-1185">Reference proteome</keyword>
<dbReference type="GO" id="GO:0016987">
    <property type="term" value="F:sigma factor activity"/>
    <property type="evidence" value="ECO:0007669"/>
    <property type="project" value="UniProtKB-KW"/>
</dbReference>
<dbReference type="InterPro" id="IPR036388">
    <property type="entry name" value="WH-like_DNA-bd_sf"/>
</dbReference>
<evidence type="ECO:0000313" key="7">
    <source>
        <dbReference type="EMBL" id="QKD81760.1"/>
    </source>
</evidence>
<proteinExistence type="inferred from homology"/>
<keyword evidence="2" id="KW-0805">Transcription regulation</keyword>
<dbReference type="GO" id="GO:0006352">
    <property type="term" value="P:DNA-templated transcription initiation"/>
    <property type="evidence" value="ECO:0007669"/>
    <property type="project" value="InterPro"/>
</dbReference>
<protein>
    <submittedName>
        <fullName evidence="7">Sigma-70 family RNA polymerase sigma factor</fullName>
    </submittedName>
</protein>
<sequence>MPPQPSTSEEAHLLARIAQQDQSALSLLYDRYARVLYSLAFRILGSVEEAEEIVLDVFSQVWKLAGRYDPQRGRVDAWLFMLTRSRSLDRLRSLQRVSKAVESSTEAAKTVPQAQISDPTEDVLINERRDRLLAAMQRLPVEQREVLELAYYEGLTHVEIATKTGKSLGTVKTRIRLGLNKLRQVLDALDLLD</sequence>
<reference evidence="7 8" key="1">
    <citation type="submission" date="2020-05" db="EMBL/GenBank/DDBJ databases">
        <title>Complete genome sequence of of a novel Thermoleptolyngbya strain isolated from hot springs of Ganzi, Sichuan China.</title>
        <authorList>
            <person name="Tang J."/>
            <person name="Daroch M."/>
            <person name="Li L."/>
            <person name="Waleron K."/>
            <person name="Waleron M."/>
            <person name="Waleron M."/>
        </authorList>
    </citation>
    <scope>NUCLEOTIDE SEQUENCE [LARGE SCALE GENOMIC DNA]</scope>
    <source>
        <strain evidence="7 8">PKUAC-SCTA183</strain>
    </source>
</reference>
<dbReference type="NCBIfam" id="TIGR02937">
    <property type="entry name" value="sigma70-ECF"/>
    <property type="match status" value="1"/>
</dbReference>
<evidence type="ECO:0000256" key="2">
    <source>
        <dbReference type="ARBA" id="ARBA00023015"/>
    </source>
</evidence>
<keyword evidence="4" id="KW-0804">Transcription</keyword>
<evidence type="ECO:0000313" key="8">
    <source>
        <dbReference type="Proteomes" id="UP000505210"/>
    </source>
</evidence>
<dbReference type="Pfam" id="PF04542">
    <property type="entry name" value="Sigma70_r2"/>
    <property type="match status" value="1"/>
</dbReference>
<evidence type="ECO:0000259" key="5">
    <source>
        <dbReference type="Pfam" id="PF04542"/>
    </source>
</evidence>
<evidence type="ECO:0000256" key="3">
    <source>
        <dbReference type="ARBA" id="ARBA00023082"/>
    </source>
</evidence>
<evidence type="ECO:0000256" key="4">
    <source>
        <dbReference type="ARBA" id="ARBA00023163"/>
    </source>
</evidence>
<dbReference type="AlphaFoldDB" id="A0A6M8BBL1"/>
<dbReference type="InterPro" id="IPR039425">
    <property type="entry name" value="RNA_pol_sigma-70-like"/>
</dbReference>
<evidence type="ECO:0000259" key="6">
    <source>
        <dbReference type="Pfam" id="PF08281"/>
    </source>
</evidence>
<dbReference type="InterPro" id="IPR013325">
    <property type="entry name" value="RNA_pol_sigma_r2"/>
</dbReference>
<accession>A0A6M8BBL1</accession>
<dbReference type="EMBL" id="CP053661">
    <property type="protein sequence ID" value="QKD81760.1"/>
    <property type="molecule type" value="Genomic_DNA"/>
</dbReference>
<dbReference type="PANTHER" id="PTHR43133">
    <property type="entry name" value="RNA POLYMERASE ECF-TYPE SIGMA FACTO"/>
    <property type="match status" value="1"/>
</dbReference>
<dbReference type="SUPFAM" id="SSF88946">
    <property type="entry name" value="Sigma2 domain of RNA polymerase sigma factors"/>
    <property type="match status" value="1"/>
</dbReference>
<dbReference type="InterPro" id="IPR013324">
    <property type="entry name" value="RNA_pol_sigma_r3/r4-like"/>
</dbReference>
<dbReference type="Gene3D" id="1.10.1740.10">
    <property type="match status" value="1"/>
</dbReference>
<feature type="domain" description="RNA polymerase sigma factor 70 region 4 type 2" evidence="6">
    <location>
        <begin position="130"/>
        <end position="182"/>
    </location>
</feature>
<evidence type="ECO:0000256" key="1">
    <source>
        <dbReference type="ARBA" id="ARBA00010641"/>
    </source>
</evidence>
<name>A0A6M8BBL1_9CYAN</name>
<gene>
    <name evidence="7" type="ORF">HPC62_05725</name>
</gene>
<dbReference type="KEGG" id="theu:HPC62_05725"/>
<dbReference type="SUPFAM" id="SSF88659">
    <property type="entry name" value="Sigma3 and sigma4 domains of RNA polymerase sigma factors"/>
    <property type="match status" value="1"/>
</dbReference>
<dbReference type="PANTHER" id="PTHR43133:SF62">
    <property type="entry name" value="RNA POLYMERASE SIGMA FACTOR SIGZ"/>
    <property type="match status" value="1"/>
</dbReference>
<feature type="domain" description="RNA polymerase sigma-70 region 2" evidence="5">
    <location>
        <begin position="28"/>
        <end position="96"/>
    </location>
</feature>
<organism evidence="7 8">
    <name type="scientific">Thermoleptolyngbya sichuanensis A183</name>
    <dbReference type="NCBI Taxonomy" id="2737172"/>
    <lineage>
        <taxon>Bacteria</taxon>
        <taxon>Bacillati</taxon>
        <taxon>Cyanobacteriota</taxon>
        <taxon>Cyanophyceae</taxon>
        <taxon>Oculatellales</taxon>
        <taxon>Oculatellaceae</taxon>
        <taxon>Thermoleptolyngbya</taxon>
        <taxon>Thermoleptolyngbya sichuanensis</taxon>
    </lineage>
</organism>